<dbReference type="AlphaFoldDB" id="A0A915LQ80"/>
<keyword evidence="5" id="KW-0804">Transcription</keyword>
<evidence type="ECO:0000259" key="8">
    <source>
        <dbReference type="PROSITE" id="PS50888"/>
    </source>
</evidence>
<comment type="similarity">
    <text evidence="2">Belongs to the MiT/TFE family.</text>
</comment>
<feature type="region of interest" description="Disordered" evidence="7">
    <location>
        <begin position="78"/>
        <end position="99"/>
    </location>
</feature>
<feature type="compositionally biased region" description="Polar residues" evidence="7">
    <location>
        <begin position="21"/>
        <end position="31"/>
    </location>
</feature>
<evidence type="ECO:0000256" key="7">
    <source>
        <dbReference type="SAM" id="MobiDB-lite"/>
    </source>
</evidence>
<evidence type="ECO:0000313" key="10">
    <source>
        <dbReference type="WBParaSite" id="scaffold16397_cov214.g18236"/>
    </source>
</evidence>
<evidence type="ECO:0000256" key="2">
    <source>
        <dbReference type="ARBA" id="ARBA00008289"/>
    </source>
</evidence>
<feature type="region of interest" description="Disordered" evidence="7">
    <location>
        <begin position="1"/>
        <end position="31"/>
    </location>
</feature>
<dbReference type="GO" id="GO:0000978">
    <property type="term" value="F:RNA polymerase II cis-regulatory region sequence-specific DNA binding"/>
    <property type="evidence" value="ECO:0007669"/>
    <property type="project" value="TreeGrafter"/>
</dbReference>
<dbReference type="PROSITE" id="PS50888">
    <property type="entry name" value="BHLH"/>
    <property type="match status" value="1"/>
</dbReference>
<dbReference type="SUPFAM" id="SSF47459">
    <property type="entry name" value="HLH, helix-loop-helix DNA-binding domain"/>
    <property type="match status" value="1"/>
</dbReference>
<keyword evidence="6" id="KW-0539">Nucleus</keyword>
<dbReference type="Proteomes" id="UP000887561">
    <property type="component" value="Unplaced"/>
</dbReference>
<feature type="compositionally biased region" description="Polar residues" evidence="7">
    <location>
        <begin position="82"/>
        <end position="99"/>
    </location>
</feature>
<name>A0A915LQ80_MELJA</name>
<keyword evidence="4" id="KW-0238">DNA-binding</keyword>
<protein>
    <submittedName>
        <fullName evidence="10">BHLH domain-containing protein</fullName>
    </submittedName>
</protein>
<evidence type="ECO:0000256" key="6">
    <source>
        <dbReference type="ARBA" id="ARBA00023242"/>
    </source>
</evidence>
<dbReference type="GO" id="GO:0000981">
    <property type="term" value="F:DNA-binding transcription factor activity, RNA polymerase II-specific"/>
    <property type="evidence" value="ECO:0007669"/>
    <property type="project" value="TreeGrafter"/>
</dbReference>
<dbReference type="CDD" id="cd11397">
    <property type="entry name" value="bHLHzip_MITF_like"/>
    <property type="match status" value="1"/>
</dbReference>
<evidence type="ECO:0000256" key="1">
    <source>
        <dbReference type="ARBA" id="ARBA00004123"/>
    </source>
</evidence>
<dbReference type="GO" id="GO:0005634">
    <property type="term" value="C:nucleus"/>
    <property type="evidence" value="ECO:0007669"/>
    <property type="project" value="UniProtKB-SubCell"/>
</dbReference>
<dbReference type="GO" id="GO:0046983">
    <property type="term" value="F:protein dimerization activity"/>
    <property type="evidence" value="ECO:0007669"/>
    <property type="project" value="InterPro"/>
</dbReference>
<dbReference type="WBParaSite" id="scaffold16397_cov214.g18236">
    <property type="protein sequence ID" value="scaffold16397_cov214.g18236"/>
    <property type="gene ID" value="scaffold16397_cov214.g18236"/>
</dbReference>
<organism evidence="9 10">
    <name type="scientific">Meloidogyne javanica</name>
    <name type="common">Root-knot nematode worm</name>
    <dbReference type="NCBI Taxonomy" id="6303"/>
    <lineage>
        <taxon>Eukaryota</taxon>
        <taxon>Metazoa</taxon>
        <taxon>Ecdysozoa</taxon>
        <taxon>Nematoda</taxon>
        <taxon>Chromadorea</taxon>
        <taxon>Rhabditida</taxon>
        <taxon>Tylenchina</taxon>
        <taxon>Tylenchomorpha</taxon>
        <taxon>Tylenchoidea</taxon>
        <taxon>Meloidogynidae</taxon>
        <taxon>Meloidogyninae</taxon>
        <taxon>Meloidogyne</taxon>
        <taxon>Meloidogyne incognita group</taxon>
    </lineage>
</organism>
<dbReference type="InterPro" id="IPR011598">
    <property type="entry name" value="bHLH_dom"/>
</dbReference>
<feature type="domain" description="BHLH" evidence="8">
    <location>
        <begin position="178"/>
        <end position="231"/>
    </location>
</feature>
<evidence type="ECO:0000256" key="3">
    <source>
        <dbReference type="ARBA" id="ARBA00023015"/>
    </source>
</evidence>
<accession>A0A915LQ80</accession>
<dbReference type="Pfam" id="PF00010">
    <property type="entry name" value="HLH"/>
    <property type="match status" value="1"/>
</dbReference>
<evidence type="ECO:0000313" key="9">
    <source>
        <dbReference type="Proteomes" id="UP000887561"/>
    </source>
</evidence>
<dbReference type="PANTHER" id="PTHR45776:SF2">
    <property type="entry name" value="MIP04163P"/>
    <property type="match status" value="1"/>
</dbReference>
<feature type="compositionally biased region" description="Low complexity" evidence="7">
    <location>
        <begin position="1"/>
        <end position="20"/>
    </location>
</feature>
<keyword evidence="3" id="KW-0805">Transcription regulation</keyword>
<evidence type="ECO:0000256" key="4">
    <source>
        <dbReference type="ARBA" id="ARBA00023125"/>
    </source>
</evidence>
<dbReference type="Gene3D" id="4.10.280.10">
    <property type="entry name" value="Helix-loop-helix DNA-binding domain"/>
    <property type="match status" value="1"/>
</dbReference>
<evidence type="ECO:0000256" key="5">
    <source>
        <dbReference type="ARBA" id="ARBA00023163"/>
    </source>
</evidence>
<dbReference type="SMART" id="SM00353">
    <property type="entry name" value="HLH"/>
    <property type="match status" value="1"/>
</dbReference>
<keyword evidence="9" id="KW-1185">Reference proteome</keyword>
<dbReference type="PANTHER" id="PTHR45776">
    <property type="entry name" value="MIP04163P"/>
    <property type="match status" value="1"/>
</dbReference>
<proteinExistence type="inferred from homology"/>
<reference evidence="10" key="1">
    <citation type="submission" date="2022-11" db="UniProtKB">
        <authorList>
            <consortium name="WormBaseParasite"/>
        </authorList>
    </citation>
    <scope>IDENTIFICATION</scope>
</reference>
<sequence>MLQNFLQHQQQQNSQHSSQQRIENNTESQQQQQLDEFIIDEILSLEGEQQANNRQVIMQNNYICPTSIQQQQHSSRPIPLSTACSRDSSNASIQSGSPGFQTAGGGGFALYSPKNDNDFRQIISSSAPTSCEIENFIRRGVAGVSTSGSGPAAVNGRGSQAVTRDLNMTEVEIYKDRRKKDIHNMIERRRRYNINDRIKELGLMLPKSTAEEMKLNKGTILKASCDYIRQLQKDREIMIRHQQKTSRLEELAKQYFQRIQSHIEFSLVFEVGVWDLENQLEKNGINVPPCKLPAPNALSPPICLPSSTQHGKCIKQEPSEELLGNFSPSSTPQAKIACSLQEMQIASPTSSHASLLKMSNIQQQFGHHSPAAFIIGSAPTEMANYLNQHVLANNNSNNTTPNTLNLLQQQPMEFGSNMSNWNAQTQLGQIFNSGNYGELNMEEFAFQHRGPLQGQDPLMSQHGGSLSNQLSPVIQWDQSSFSPGHETNH</sequence>
<dbReference type="InterPro" id="IPR036638">
    <property type="entry name" value="HLH_DNA-bd_sf"/>
</dbReference>
<comment type="subcellular location">
    <subcellularLocation>
        <location evidence="1">Nucleus</location>
    </subcellularLocation>
</comment>